<dbReference type="InterPro" id="IPR000014">
    <property type="entry name" value="PAS"/>
</dbReference>
<sequence>MIVTKPPNLSTKYLTTAFEEVITSYKTLLKDLELNLYIVNRDHSVICYFNRSNMKILEQTNEPLPWLQHVRSDLDIAINGTAKGIKFSKDKGVIVCPIKIDHHVECYLCCPYERKPNPTLFFSIRLLSKHISFRITNQINMETIFLKNKYHEKICVASSEGSFTINKFGEITYMNQKGLEILEMESKDIFGKHVSDIFEHDKQLLEVLESSNGWVNRDFFIYKPNKRIHIVKSAIRLVDDRKQLVGGIFLFREIKTVRNFVANLVSTNTIYTFDDILFESNNMAEVIQLAKAAAKTDSSILIESESGTGKELIAQAIHNYSNRCNGPFITIDCSSIPHDLVESELFGYVQGAFTGAKKGGNIGKFELSHGGTIFLDEIGEMPLDMQSKLLRAIQSRTITRVGGNDPIPVDFRIIAATNRKLENEIRHRNFRLDLFYRLNVIHIALPPLRERVEDIPTLVNLFIEKTSKRDNRPSPAISNHCIQLLKSYRWPGNVRELENIIERVTILANEEIQLKHFPKYISELQPATLAVKENKPNPMYDTDTEMVRQSAERQLISNTLSELNGNKSLTAKKLGISRSSLYNKLKSYNITI</sequence>
<evidence type="ECO:0000259" key="6">
    <source>
        <dbReference type="PROSITE" id="PS50045"/>
    </source>
</evidence>
<keyword evidence="2" id="KW-0067">ATP-binding</keyword>
<protein>
    <submittedName>
        <fullName evidence="7">Sigma 54-interacting transcriptional regulator</fullName>
    </submittedName>
</protein>
<dbReference type="SUPFAM" id="SSF55785">
    <property type="entry name" value="PYP-like sensor domain (PAS domain)"/>
    <property type="match status" value="1"/>
</dbReference>
<gene>
    <name evidence="7" type="ORF">MF646_15270</name>
</gene>
<dbReference type="SUPFAM" id="SSF52540">
    <property type="entry name" value="P-loop containing nucleoside triphosphate hydrolases"/>
    <property type="match status" value="1"/>
</dbReference>
<dbReference type="InterPro" id="IPR058031">
    <property type="entry name" value="AAA_lid_NorR"/>
</dbReference>
<dbReference type="InterPro" id="IPR035965">
    <property type="entry name" value="PAS-like_dom_sf"/>
</dbReference>
<dbReference type="Gene3D" id="1.10.10.60">
    <property type="entry name" value="Homeodomain-like"/>
    <property type="match status" value="1"/>
</dbReference>
<keyword evidence="4" id="KW-0238">DNA-binding</keyword>
<dbReference type="PANTHER" id="PTHR32071:SF57">
    <property type="entry name" value="C4-DICARBOXYLATE TRANSPORT TRANSCRIPTIONAL REGULATORY PROTEIN DCTD"/>
    <property type="match status" value="1"/>
</dbReference>
<dbReference type="GO" id="GO:0043565">
    <property type="term" value="F:sequence-specific DNA binding"/>
    <property type="evidence" value="ECO:0007669"/>
    <property type="project" value="InterPro"/>
</dbReference>
<dbReference type="InterPro" id="IPR003593">
    <property type="entry name" value="AAA+_ATPase"/>
</dbReference>
<dbReference type="CDD" id="cd00009">
    <property type="entry name" value="AAA"/>
    <property type="match status" value="1"/>
</dbReference>
<accession>A0A9X2CUJ1</accession>
<dbReference type="RefSeq" id="WP_250097377.1">
    <property type="nucleotide sequence ID" value="NZ_JAKRYL010000016.1"/>
</dbReference>
<dbReference type="PROSITE" id="PS00688">
    <property type="entry name" value="SIGMA54_INTERACT_3"/>
    <property type="match status" value="1"/>
</dbReference>
<proteinExistence type="predicted"/>
<dbReference type="Pfam" id="PF13426">
    <property type="entry name" value="PAS_9"/>
    <property type="match status" value="1"/>
</dbReference>
<dbReference type="PROSITE" id="PS50045">
    <property type="entry name" value="SIGMA54_INTERACT_4"/>
    <property type="match status" value="1"/>
</dbReference>
<evidence type="ECO:0000256" key="2">
    <source>
        <dbReference type="ARBA" id="ARBA00022840"/>
    </source>
</evidence>
<dbReference type="CDD" id="cd00130">
    <property type="entry name" value="PAS"/>
    <property type="match status" value="1"/>
</dbReference>
<evidence type="ECO:0000256" key="3">
    <source>
        <dbReference type="ARBA" id="ARBA00023015"/>
    </source>
</evidence>
<keyword evidence="8" id="KW-1185">Reference proteome</keyword>
<dbReference type="InterPro" id="IPR025943">
    <property type="entry name" value="Sigma_54_int_dom_ATP-bd_2"/>
</dbReference>
<dbReference type="PROSITE" id="PS00676">
    <property type="entry name" value="SIGMA54_INTERACT_2"/>
    <property type="match status" value="1"/>
</dbReference>
<feature type="domain" description="Sigma-54 factor interaction" evidence="6">
    <location>
        <begin position="276"/>
        <end position="506"/>
    </location>
</feature>
<dbReference type="EMBL" id="JAKRYL010000016">
    <property type="protein sequence ID" value="MCL7748488.1"/>
    <property type="molecule type" value="Genomic_DNA"/>
</dbReference>
<dbReference type="PRINTS" id="PR01590">
    <property type="entry name" value="HTHFIS"/>
</dbReference>
<keyword evidence="3" id="KW-0805">Transcription regulation</keyword>
<dbReference type="GO" id="GO:0006355">
    <property type="term" value="P:regulation of DNA-templated transcription"/>
    <property type="evidence" value="ECO:0007669"/>
    <property type="project" value="InterPro"/>
</dbReference>
<dbReference type="Pfam" id="PF00158">
    <property type="entry name" value="Sigma54_activat"/>
    <property type="match status" value="1"/>
</dbReference>
<dbReference type="Pfam" id="PF02954">
    <property type="entry name" value="HTH_8"/>
    <property type="match status" value="1"/>
</dbReference>
<organism evidence="7 8">
    <name type="scientific">Halalkalibacter alkaliphilus</name>
    <dbReference type="NCBI Taxonomy" id="2917993"/>
    <lineage>
        <taxon>Bacteria</taxon>
        <taxon>Bacillati</taxon>
        <taxon>Bacillota</taxon>
        <taxon>Bacilli</taxon>
        <taxon>Bacillales</taxon>
        <taxon>Bacillaceae</taxon>
        <taxon>Halalkalibacter</taxon>
    </lineage>
</organism>
<dbReference type="InterPro" id="IPR009057">
    <property type="entry name" value="Homeodomain-like_sf"/>
</dbReference>
<name>A0A9X2CUJ1_9BACI</name>
<dbReference type="FunFam" id="3.40.50.300:FF:000006">
    <property type="entry name" value="DNA-binding transcriptional regulator NtrC"/>
    <property type="match status" value="1"/>
</dbReference>
<dbReference type="Gene3D" id="1.10.8.60">
    <property type="match status" value="1"/>
</dbReference>
<dbReference type="GO" id="GO:0005524">
    <property type="term" value="F:ATP binding"/>
    <property type="evidence" value="ECO:0007669"/>
    <property type="project" value="UniProtKB-KW"/>
</dbReference>
<dbReference type="Gene3D" id="3.40.50.300">
    <property type="entry name" value="P-loop containing nucleotide triphosphate hydrolases"/>
    <property type="match status" value="1"/>
</dbReference>
<dbReference type="InterPro" id="IPR002078">
    <property type="entry name" value="Sigma_54_int"/>
</dbReference>
<dbReference type="InterPro" id="IPR002197">
    <property type="entry name" value="HTH_Fis"/>
</dbReference>
<dbReference type="Gene3D" id="3.30.450.20">
    <property type="entry name" value="PAS domain"/>
    <property type="match status" value="1"/>
</dbReference>
<dbReference type="SMART" id="SM00091">
    <property type="entry name" value="PAS"/>
    <property type="match status" value="1"/>
</dbReference>
<evidence type="ECO:0000256" key="5">
    <source>
        <dbReference type="ARBA" id="ARBA00023163"/>
    </source>
</evidence>
<dbReference type="InterPro" id="IPR027417">
    <property type="entry name" value="P-loop_NTPase"/>
</dbReference>
<reference evidence="7" key="1">
    <citation type="submission" date="2022-02" db="EMBL/GenBank/DDBJ databases">
        <title>Halalkalibacter sp. nov. isolated from Lonar Lake, India.</title>
        <authorList>
            <person name="Joshi A."/>
            <person name="Thite S."/>
            <person name="Lodha T."/>
        </authorList>
    </citation>
    <scope>NUCLEOTIDE SEQUENCE</scope>
    <source>
        <strain evidence="7">MEB205</strain>
    </source>
</reference>
<dbReference type="PANTHER" id="PTHR32071">
    <property type="entry name" value="TRANSCRIPTIONAL REGULATORY PROTEIN"/>
    <property type="match status" value="1"/>
</dbReference>
<dbReference type="SMART" id="SM00382">
    <property type="entry name" value="AAA"/>
    <property type="match status" value="1"/>
</dbReference>
<dbReference type="Proteomes" id="UP001139150">
    <property type="component" value="Unassembled WGS sequence"/>
</dbReference>
<dbReference type="Pfam" id="PF25601">
    <property type="entry name" value="AAA_lid_14"/>
    <property type="match status" value="1"/>
</dbReference>
<dbReference type="SUPFAM" id="SSF46689">
    <property type="entry name" value="Homeodomain-like"/>
    <property type="match status" value="1"/>
</dbReference>
<evidence type="ECO:0000313" key="7">
    <source>
        <dbReference type="EMBL" id="MCL7748488.1"/>
    </source>
</evidence>
<evidence type="ECO:0000256" key="1">
    <source>
        <dbReference type="ARBA" id="ARBA00022741"/>
    </source>
</evidence>
<keyword evidence="5" id="KW-0804">Transcription</keyword>
<keyword evidence="1" id="KW-0547">Nucleotide-binding</keyword>
<comment type="caution">
    <text evidence="7">The sequence shown here is derived from an EMBL/GenBank/DDBJ whole genome shotgun (WGS) entry which is preliminary data.</text>
</comment>
<dbReference type="InterPro" id="IPR025944">
    <property type="entry name" value="Sigma_54_int_dom_CS"/>
</dbReference>
<dbReference type="AlphaFoldDB" id="A0A9X2CUJ1"/>
<evidence type="ECO:0000256" key="4">
    <source>
        <dbReference type="ARBA" id="ARBA00023125"/>
    </source>
</evidence>
<evidence type="ECO:0000313" key="8">
    <source>
        <dbReference type="Proteomes" id="UP001139150"/>
    </source>
</evidence>